<proteinExistence type="predicted"/>
<evidence type="ECO:0000313" key="2">
    <source>
        <dbReference type="EMBL" id="GAG33060.1"/>
    </source>
</evidence>
<reference evidence="2" key="1">
    <citation type="journal article" date="2014" name="Front. Microbiol.">
        <title>High frequency of phylogenetically diverse reductive dehalogenase-homologous genes in deep subseafloor sedimentary metagenomes.</title>
        <authorList>
            <person name="Kawai M."/>
            <person name="Futagami T."/>
            <person name="Toyoda A."/>
            <person name="Takaki Y."/>
            <person name="Nishi S."/>
            <person name="Hori S."/>
            <person name="Arai W."/>
            <person name="Tsubouchi T."/>
            <person name="Morono Y."/>
            <person name="Uchiyama I."/>
            <person name="Ito T."/>
            <person name="Fujiyama A."/>
            <person name="Inagaki F."/>
            <person name="Takami H."/>
        </authorList>
    </citation>
    <scope>NUCLEOTIDE SEQUENCE</scope>
    <source>
        <strain evidence="2">Expedition CK06-06</strain>
    </source>
</reference>
<dbReference type="Gene3D" id="2.40.30.170">
    <property type="match status" value="1"/>
</dbReference>
<dbReference type="PANTHER" id="PTHR30469:SF15">
    <property type="entry name" value="HLYD FAMILY OF SECRETION PROTEINS"/>
    <property type="match status" value="1"/>
</dbReference>
<dbReference type="NCBIfam" id="TIGR01730">
    <property type="entry name" value="RND_mfp"/>
    <property type="match status" value="1"/>
</dbReference>
<dbReference type="Pfam" id="PF25954">
    <property type="entry name" value="Beta-barrel_RND_2"/>
    <property type="match status" value="1"/>
</dbReference>
<feature type="domain" description="CusB-like beta-barrel" evidence="1">
    <location>
        <begin position="50"/>
        <end position="121"/>
    </location>
</feature>
<dbReference type="GO" id="GO:0015562">
    <property type="term" value="F:efflux transmembrane transporter activity"/>
    <property type="evidence" value="ECO:0007669"/>
    <property type="project" value="TreeGrafter"/>
</dbReference>
<feature type="non-terminal residue" evidence="2">
    <location>
        <position position="1"/>
    </location>
</feature>
<protein>
    <recommendedName>
        <fullName evidence="1">CusB-like beta-barrel domain-containing protein</fullName>
    </recommendedName>
</protein>
<dbReference type="AlphaFoldDB" id="X0WQZ0"/>
<dbReference type="PANTHER" id="PTHR30469">
    <property type="entry name" value="MULTIDRUG RESISTANCE PROTEIN MDTA"/>
    <property type="match status" value="1"/>
</dbReference>
<dbReference type="SUPFAM" id="SSF111369">
    <property type="entry name" value="HlyD-like secretion proteins"/>
    <property type="match status" value="1"/>
</dbReference>
<dbReference type="InterPro" id="IPR006143">
    <property type="entry name" value="RND_pump_MFP"/>
</dbReference>
<dbReference type="Gene3D" id="2.40.420.20">
    <property type="match status" value="1"/>
</dbReference>
<gene>
    <name evidence="2" type="ORF">S01H1_72178</name>
</gene>
<accession>X0WQZ0</accession>
<dbReference type="GO" id="GO:1990281">
    <property type="term" value="C:efflux pump complex"/>
    <property type="evidence" value="ECO:0007669"/>
    <property type="project" value="TreeGrafter"/>
</dbReference>
<dbReference type="InterPro" id="IPR058792">
    <property type="entry name" value="Beta-barrel_RND_2"/>
</dbReference>
<name>X0WQZ0_9ZZZZ</name>
<dbReference type="EMBL" id="BARS01048115">
    <property type="protein sequence ID" value="GAG33060.1"/>
    <property type="molecule type" value="Genomic_DNA"/>
</dbReference>
<organism evidence="2">
    <name type="scientific">marine sediment metagenome</name>
    <dbReference type="NCBI Taxonomy" id="412755"/>
    <lineage>
        <taxon>unclassified sequences</taxon>
        <taxon>metagenomes</taxon>
        <taxon>ecological metagenomes</taxon>
    </lineage>
</organism>
<sequence>EIEQLEWILERCVVRAPFDGVVVKKRTELGQWLQLGGEVAEMIALDTLDVHVELPESYYHEIAAGAEAAVTFEALPGSTVQGHVRGIIPRAAPQARTFPIKISIPNPDLAIGVGMLARVALPLGEPYLSVIVPKDALVRQGTAEIVYRIREDETVESVAVERGTGMGAWVAVSGPLEAGERIVTRGNERLRPGQEVEGAPQEYALP</sequence>
<comment type="caution">
    <text evidence="2">The sequence shown here is derived from an EMBL/GenBank/DDBJ whole genome shotgun (WGS) entry which is preliminary data.</text>
</comment>
<evidence type="ECO:0000259" key="1">
    <source>
        <dbReference type="Pfam" id="PF25954"/>
    </source>
</evidence>